<keyword evidence="2" id="KW-1185">Reference proteome</keyword>
<dbReference type="InParanoid" id="F4X4H1"/>
<proteinExistence type="predicted"/>
<organism evidence="2">
    <name type="scientific">Acromyrmex echinatior</name>
    <name type="common">Panamanian leafcutter ant</name>
    <name type="synonym">Acromyrmex octospinosus echinatior</name>
    <dbReference type="NCBI Taxonomy" id="103372"/>
    <lineage>
        <taxon>Eukaryota</taxon>
        <taxon>Metazoa</taxon>
        <taxon>Ecdysozoa</taxon>
        <taxon>Arthropoda</taxon>
        <taxon>Hexapoda</taxon>
        <taxon>Insecta</taxon>
        <taxon>Pterygota</taxon>
        <taxon>Neoptera</taxon>
        <taxon>Endopterygota</taxon>
        <taxon>Hymenoptera</taxon>
        <taxon>Apocrita</taxon>
        <taxon>Aculeata</taxon>
        <taxon>Formicoidea</taxon>
        <taxon>Formicidae</taxon>
        <taxon>Myrmicinae</taxon>
        <taxon>Acromyrmex</taxon>
    </lineage>
</organism>
<name>F4X4H1_ACREC</name>
<protein>
    <submittedName>
        <fullName evidence="1">Uncharacterized protein</fullName>
    </submittedName>
</protein>
<dbReference type="Proteomes" id="UP000007755">
    <property type="component" value="Unassembled WGS sequence"/>
</dbReference>
<dbReference type="EMBL" id="GL888645">
    <property type="protein sequence ID" value="EGI58651.1"/>
    <property type="molecule type" value="Genomic_DNA"/>
</dbReference>
<reference evidence="1" key="1">
    <citation type="submission" date="2011-02" db="EMBL/GenBank/DDBJ databases">
        <title>The genome of the leaf-cutting ant Acromyrmex echinatior suggests key adaptations to social evolution and fungus farming.</title>
        <authorList>
            <person name="Nygaard S."/>
            <person name="Zhang G."/>
        </authorList>
    </citation>
    <scope>NUCLEOTIDE SEQUENCE</scope>
</reference>
<gene>
    <name evidence="1" type="ORF">G5I_13232</name>
</gene>
<dbReference type="AlphaFoldDB" id="F4X4H1"/>
<accession>F4X4H1</accession>
<sequence length="179" mass="21354">MESQSKEIEELSTRSIEKSFEQLLDEEEEEEDTYMINQQKIDPNTIRMREAKTMKDALMSLLNALKTRGLLNSTYSMEELNHFFSTSESKVLRHLLMEDFMTRNTFFEWLHDLKEYVTWRHLSMRRTSIVRILHRQENRHRLEVWTRFLLQPVMRIPGRLHTRSAPPFGGLAQPVATQA</sequence>
<evidence type="ECO:0000313" key="2">
    <source>
        <dbReference type="Proteomes" id="UP000007755"/>
    </source>
</evidence>
<evidence type="ECO:0000313" key="1">
    <source>
        <dbReference type="EMBL" id="EGI58651.1"/>
    </source>
</evidence>